<dbReference type="InterPro" id="IPR013126">
    <property type="entry name" value="Hsp_70_fam"/>
</dbReference>
<accession>A0A9P6U3P1</accession>
<dbReference type="EMBL" id="JAAAJB010000295">
    <property type="protein sequence ID" value="KAG0259140.1"/>
    <property type="molecule type" value="Genomic_DNA"/>
</dbReference>
<comment type="caution">
    <text evidence="3">The sequence shown here is derived from an EMBL/GenBank/DDBJ whole genome shotgun (WGS) entry which is preliminary data.</text>
</comment>
<dbReference type="PANTHER" id="PTHR14187">
    <property type="entry name" value="ALPHA KINASE/ELONGATION FACTOR 2 KINASE"/>
    <property type="match status" value="1"/>
</dbReference>
<dbReference type="AlphaFoldDB" id="A0A9P6U3P1"/>
<dbReference type="Gene3D" id="3.30.420.40">
    <property type="match status" value="2"/>
</dbReference>
<dbReference type="OrthoDB" id="2963168at2759"/>
<dbReference type="GO" id="GO:0140662">
    <property type="term" value="F:ATP-dependent protein folding chaperone"/>
    <property type="evidence" value="ECO:0007669"/>
    <property type="project" value="InterPro"/>
</dbReference>
<keyword evidence="2" id="KW-0067">ATP-binding</keyword>
<keyword evidence="1" id="KW-0547">Nucleotide-binding</keyword>
<dbReference type="GO" id="GO:0005524">
    <property type="term" value="F:ATP binding"/>
    <property type="evidence" value="ECO:0007669"/>
    <property type="project" value="UniProtKB-KW"/>
</dbReference>
<keyword evidence="3" id="KW-0346">Stress response</keyword>
<evidence type="ECO:0000256" key="1">
    <source>
        <dbReference type="ARBA" id="ARBA00022741"/>
    </source>
</evidence>
<protein>
    <submittedName>
        <fullName evidence="3">Heat shock 70 kDa protein 12A</fullName>
    </submittedName>
</protein>
<keyword evidence="4" id="KW-1185">Reference proteome</keyword>
<dbReference type="SUPFAM" id="SSF53067">
    <property type="entry name" value="Actin-like ATPase domain"/>
    <property type="match status" value="2"/>
</dbReference>
<dbReference type="Proteomes" id="UP000807716">
    <property type="component" value="Unassembled WGS sequence"/>
</dbReference>
<sequence>MSILDTDDFPVAVAIDFGTTFSGCAYVCIPHDKEPKLISEWPNQRMSYAKAPTISLYKKTKEGYEMSAWGSSVKYERELLRSECMHLYKFKPHLDENTELPPWNRPIPVHDAIADYLKGFHEYTARQIEQQLGGRWTRENFRYYLTVPAMWSDKAKHIMRWAAIRANLINEDDHPDRLVLVSEPEAAALHCERTCKEYNLKHGDRFLICDAGGGTVDLIVYNVTDSPNGQTLSEVTKGHGATCGSMLIDLNFGNLLIDKLGKQGVKLRDHVIPSLVETFAYSLKPNFDGTNDIHLPLPYDPFCTPIKDFDALDIDDGVMCFNAADMRKIVFDPVVEKVLQLIQDQIFKAKTVSAIFLVGGFGSSTYLLERVKQAFGKEVKIISTPYRPEIAVVFGAAYTAMSPKKVTARAIRRCYGVGVYTDFVTGIDPPHLKGSKLGRSVCYDRFSTFVKQGQLVNVDECIARRHFFENEGDLNPDDGYEIAVYAVDGDPPRHVTGLAKLAYISIPNPFKPTDPLGLEVEFTVRFYFGLSEIKVEAVVQGKLYVTRLEFDGDSRTKDRKQILFHQKREN</sequence>
<evidence type="ECO:0000256" key="2">
    <source>
        <dbReference type="ARBA" id="ARBA00022840"/>
    </source>
</evidence>
<proteinExistence type="predicted"/>
<evidence type="ECO:0000313" key="3">
    <source>
        <dbReference type="EMBL" id="KAG0259140.1"/>
    </source>
</evidence>
<reference evidence="3" key="1">
    <citation type="journal article" date="2020" name="Fungal Divers.">
        <title>Resolving the Mortierellaceae phylogeny through synthesis of multi-gene phylogenetics and phylogenomics.</title>
        <authorList>
            <person name="Vandepol N."/>
            <person name="Liber J."/>
            <person name="Desiro A."/>
            <person name="Na H."/>
            <person name="Kennedy M."/>
            <person name="Barry K."/>
            <person name="Grigoriev I.V."/>
            <person name="Miller A.N."/>
            <person name="O'Donnell K."/>
            <person name="Stajich J.E."/>
            <person name="Bonito G."/>
        </authorList>
    </citation>
    <scope>NUCLEOTIDE SEQUENCE</scope>
    <source>
        <strain evidence="3">BC1065</strain>
    </source>
</reference>
<dbReference type="Pfam" id="PF00012">
    <property type="entry name" value="HSP70"/>
    <property type="match status" value="1"/>
</dbReference>
<dbReference type="InterPro" id="IPR043129">
    <property type="entry name" value="ATPase_NBD"/>
</dbReference>
<name>A0A9P6U3P1_9FUNG</name>
<dbReference type="Gene3D" id="3.90.640.10">
    <property type="entry name" value="Actin, Chain A, domain 4"/>
    <property type="match status" value="1"/>
</dbReference>
<dbReference type="PANTHER" id="PTHR14187:SF5">
    <property type="entry name" value="HEAT SHOCK 70 KDA PROTEIN 12A"/>
    <property type="match status" value="1"/>
</dbReference>
<evidence type="ECO:0000313" key="4">
    <source>
        <dbReference type="Proteomes" id="UP000807716"/>
    </source>
</evidence>
<gene>
    <name evidence="3" type="primary">HSPA12A_1</name>
    <name evidence="3" type="ORF">DFQ27_004220</name>
</gene>
<dbReference type="CDD" id="cd10229">
    <property type="entry name" value="ASKHA_NBD_HSP70_HSPA12"/>
    <property type="match status" value="1"/>
</dbReference>
<organism evidence="3 4">
    <name type="scientific">Actinomortierella ambigua</name>
    <dbReference type="NCBI Taxonomy" id="1343610"/>
    <lineage>
        <taxon>Eukaryota</taxon>
        <taxon>Fungi</taxon>
        <taxon>Fungi incertae sedis</taxon>
        <taxon>Mucoromycota</taxon>
        <taxon>Mortierellomycotina</taxon>
        <taxon>Mortierellomycetes</taxon>
        <taxon>Mortierellales</taxon>
        <taxon>Mortierellaceae</taxon>
        <taxon>Actinomortierella</taxon>
    </lineage>
</organism>